<sequence length="316" mass="31573">MTRRAVAYVALVLLVAANAFLIARLLTRPAPEVWDQPAAVGSASADQPAGSGTPESSTPESSTPEEPSAPEVPEPPVRLLAVASPTEAWRATSTGCGAPAVLEHTLDAGATWQEVPSEVSPITRLRLLDDGTLVAIGGGPDCVPTYRSTVTDGASWVTEDQFLPGSWYVTPGDRTTLVTPLGEVAAPCTGAAADLAAVDAERAAVLCADGTVDVSDDAGVTWTPATLSGSAAAVGAEAERFILAGTTPACDGVGITFLDPAGAAVGGVSGCAATSLDAQPVAVGSTAGAAWLWVGDEVLTSVDGGVTWLAPQTGTA</sequence>
<evidence type="ECO:0000313" key="2">
    <source>
        <dbReference type="EMBL" id="RPF26401.1"/>
    </source>
</evidence>
<dbReference type="EMBL" id="RKRA01000001">
    <property type="protein sequence ID" value="RPF26401.1"/>
    <property type="molecule type" value="Genomic_DNA"/>
</dbReference>
<proteinExistence type="predicted"/>
<feature type="compositionally biased region" description="Low complexity" evidence="1">
    <location>
        <begin position="51"/>
        <end position="69"/>
    </location>
</feature>
<dbReference type="AlphaFoldDB" id="A0A3N5A3L9"/>
<feature type="region of interest" description="Disordered" evidence="1">
    <location>
        <begin position="38"/>
        <end position="75"/>
    </location>
</feature>
<protein>
    <recommendedName>
        <fullName evidence="4">BNR/Asp-box repeat protein</fullName>
    </recommendedName>
</protein>
<dbReference type="Proteomes" id="UP000280726">
    <property type="component" value="Unassembled WGS sequence"/>
</dbReference>
<organism evidence="2 3">
    <name type="scientific">Georgenia muralis</name>
    <dbReference type="NCBI Taxonomy" id="154117"/>
    <lineage>
        <taxon>Bacteria</taxon>
        <taxon>Bacillati</taxon>
        <taxon>Actinomycetota</taxon>
        <taxon>Actinomycetes</taxon>
        <taxon>Micrococcales</taxon>
        <taxon>Bogoriellaceae</taxon>
        <taxon>Georgenia</taxon>
    </lineage>
</organism>
<keyword evidence="3" id="KW-1185">Reference proteome</keyword>
<evidence type="ECO:0000256" key="1">
    <source>
        <dbReference type="SAM" id="MobiDB-lite"/>
    </source>
</evidence>
<evidence type="ECO:0000313" key="3">
    <source>
        <dbReference type="Proteomes" id="UP000280726"/>
    </source>
</evidence>
<dbReference type="SUPFAM" id="SSF110296">
    <property type="entry name" value="Oligoxyloglucan reducing end-specific cellobiohydrolase"/>
    <property type="match status" value="1"/>
</dbReference>
<accession>A0A3N5A3L9</accession>
<dbReference type="OrthoDB" id="3821622at2"/>
<comment type="caution">
    <text evidence="2">The sequence shown here is derived from an EMBL/GenBank/DDBJ whole genome shotgun (WGS) entry which is preliminary data.</text>
</comment>
<dbReference type="RefSeq" id="WP_123914914.1">
    <property type="nucleotide sequence ID" value="NZ_RKRA01000001.1"/>
</dbReference>
<evidence type="ECO:0008006" key="4">
    <source>
        <dbReference type="Google" id="ProtNLM"/>
    </source>
</evidence>
<reference evidence="2 3" key="1">
    <citation type="submission" date="2018-11" db="EMBL/GenBank/DDBJ databases">
        <title>Sequencing the genomes of 1000 actinobacteria strains.</title>
        <authorList>
            <person name="Klenk H.-P."/>
        </authorList>
    </citation>
    <scope>NUCLEOTIDE SEQUENCE [LARGE SCALE GENOMIC DNA]</scope>
    <source>
        <strain evidence="2 3">DSM 14418</strain>
    </source>
</reference>
<gene>
    <name evidence="2" type="ORF">EDD32_0840</name>
</gene>
<name>A0A3N5A3L9_9MICO</name>